<keyword evidence="3" id="KW-0539">Nucleus</keyword>
<evidence type="ECO:0008006" key="8">
    <source>
        <dbReference type="Google" id="ProtNLM"/>
    </source>
</evidence>
<keyword evidence="2" id="KW-0819">tRNA processing</keyword>
<dbReference type="EMBL" id="LN877949">
    <property type="protein sequence ID" value="CUV05203.1"/>
    <property type="molecule type" value="Genomic_DNA"/>
</dbReference>
<dbReference type="VEuPathDB" id="CryptoDB:CHUDEA3_2820"/>
<feature type="domain" description="POP1 C-terminal" evidence="6">
    <location>
        <begin position="744"/>
        <end position="799"/>
    </location>
</feature>
<dbReference type="Pfam" id="PF22770">
    <property type="entry name" value="POP1_C"/>
    <property type="match status" value="1"/>
</dbReference>
<dbReference type="Proteomes" id="UP000199752">
    <property type="component" value="Chromosome 3"/>
</dbReference>
<evidence type="ECO:0000259" key="5">
    <source>
        <dbReference type="Pfam" id="PF08170"/>
    </source>
</evidence>
<dbReference type="VEuPathDB" id="CryptoDB:Chro.30320"/>
<evidence type="ECO:0000313" key="7">
    <source>
        <dbReference type="EMBL" id="CUV05203.1"/>
    </source>
</evidence>
<name>A0A0S4TEE3_CRYHO</name>
<dbReference type="VEuPathDB" id="CryptoDB:GY17_00002508"/>
<comment type="subcellular location">
    <subcellularLocation>
        <location evidence="1">Nucleus</location>
    </subcellularLocation>
</comment>
<dbReference type="PANTHER" id="PTHR22731">
    <property type="entry name" value="RIBONUCLEASES P/MRP PROTEIN SUBUNIT POP1"/>
    <property type="match status" value="1"/>
</dbReference>
<dbReference type="GO" id="GO:0001682">
    <property type="term" value="P:tRNA 5'-leader removal"/>
    <property type="evidence" value="ECO:0007669"/>
    <property type="project" value="InterPro"/>
</dbReference>
<dbReference type="InterPro" id="IPR009723">
    <property type="entry name" value="Pop1_N"/>
</dbReference>
<feature type="domain" description="POPLD" evidence="5">
    <location>
        <begin position="503"/>
        <end position="610"/>
    </location>
</feature>
<dbReference type="PANTHER" id="PTHR22731:SF3">
    <property type="entry name" value="RIBONUCLEASES P_MRP PROTEIN SUBUNIT POP1"/>
    <property type="match status" value="1"/>
</dbReference>
<protein>
    <recommendedName>
        <fullName evidence="8">Pop1 N-terminal domain-containing protein</fullName>
    </recommendedName>
</protein>
<dbReference type="Pfam" id="PF08170">
    <property type="entry name" value="POPLD"/>
    <property type="match status" value="1"/>
</dbReference>
<dbReference type="AlphaFoldDB" id="A0A0S4TEE3"/>
<dbReference type="SUPFAM" id="SSF101790">
    <property type="entry name" value="Aminomethyltransferase beta-barrel domain"/>
    <property type="match status" value="1"/>
</dbReference>
<dbReference type="GO" id="GO:0000172">
    <property type="term" value="C:ribonuclease MRP complex"/>
    <property type="evidence" value="ECO:0007669"/>
    <property type="project" value="InterPro"/>
</dbReference>
<evidence type="ECO:0000256" key="3">
    <source>
        <dbReference type="ARBA" id="ARBA00023242"/>
    </source>
</evidence>
<dbReference type="Pfam" id="PF06978">
    <property type="entry name" value="POP1_N"/>
    <property type="match status" value="1"/>
</dbReference>
<proteinExistence type="predicted"/>
<dbReference type="InterPro" id="IPR012590">
    <property type="entry name" value="POPLD_dom"/>
</dbReference>
<dbReference type="InterPro" id="IPR055079">
    <property type="entry name" value="POP1_C"/>
</dbReference>
<gene>
    <name evidence="7" type="ORF">CHUDEA3_2820</name>
</gene>
<evidence type="ECO:0000256" key="2">
    <source>
        <dbReference type="ARBA" id="ARBA00022694"/>
    </source>
</evidence>
<reference evidence="7" key="1">
    <citation type="submission" date="2015-08" db="EMBL/GenBank/DDBJ databases">
        <authorList>
            <person name="Babu N.S."/>
            <person name="Beckwith C.J."/>
            <person name="Beseler K.G."/>
            <person name="Brison A."/>
            <person name="Carone J.V."/>
            <person name="Caskin T.P."/>
            <person name="Diamond M."/>
            <person name="Durham M.E."/>
            <person name="Foxe J.M."/>
            <person name="Go M."/>
            <person name="Henderson B.A."/>
            <person name="Jones I.B."/>
            <person name="McGettigan J.A."/>
            <person name="Micheletti S.J."/>
            <person name="Nasrallah M.E."/>
            <person name="Ortiz D."/>
            <person name="Piller C.R."/>
            <person name="Privatt S.R."/>
            <person name="Schneider S.L."/>
            <person name="Sharp S."/>
            <person name="Smith T.C."/>
            <person name="Stanton J.D."/>
            <person name="Ullery H.E."/>
            <person name="Wilson R.J."/>
            <person name="Serrano M.G."/>
            <person name="Buck G."/>
            <person name="Lee V."/>
            <person name="Wang Y."/>
            <person name="Carvalho R."/>
            <person name="Voegtly L."/>
            <person name="Shi R."/>
            <person name="Duckworth R."/>
            <person name="Johnson A."/>
            <person name="Loviza R."/>
            <person name="Walstead R."/>
            <person name="Shah Z."/>
            <person name="Kiflezghi M."/>
            <person name="Wade K."/>
            <person name="Ball S.L."/>
            <person name="Bradley K.W."/>
            <person name="Asai D.J."/>
            <person name="Bowman C.A."/>
            <person name="Russell D.A."/>
            <person name="Pope W.H."/>
            <person name="Jacobs-Sera D."/>
            <person name="Hendrix R.W."/>
            <person name="Hatfull G.F."/>
        </authorList>
    </citation>
    <scope>NUCLEOTIDE SEQUENCE [LARGE SCALE GENOMIC DNA]</scope>
</reference>
<dbReference type="GO" id="GO:0005655">
    <property type="term" value="C:nucleolar ribonuclease P complex"/>
    <property type="evidence" value="ECO:0007669"/>
    <property type="project" value="InterPro"/>
</dbReference>
<dbReference type="InterPro" id="IPR039182">
    <property type="entry name" value="Pop1"/>
</dbReference>
<feature type="domain" description="Pop1 N-terminal" evidence="4">
    <location>
        <begin position="32"/>
        <end position="214"/>
    </location>
</feature>
<sequence>MNSRFEYQLNPLTLTSSKNSLPQIVNIPHLSSGRKDEICRYVNFIKKSNSTKRCFQRLPPAIRRRSMSYNVYRAPRKIRPTLLYEMAKAPPRISRKRRKERKKLPWIKRNLLLRAINRENFCGKEILPFNIRNSSDLSTAFRKKGQRSTKLPFNQFKWMESHLYHSKRFKMCDAFGYKLPICSTSKRNRKIYRAFKHEFVVHDSSYLQLFELNGVKEDISILFKLCNFNVDFLFNNDYFNTSYRGGGFLFKLKDNILDKISINTLFPEKTHFYSWERIAPIEFLWSPFCKNCGYSKSLWVWIHPIASHQQFFYWEKCIEIFGLDVCINLVEDVNRFEFRGPKSLNFIESFRCKHPLSQIEKFVAEQDFVNSIHIKVPLTYSSNKLPNEVFKPNKYPALKDNFMGCSLFCKKYREAIRSQFFSSKNLLYNKQTTKCKKYHSPLINILNYRSRKRKNIKTLLSNIMERNEKLNSSLGSNSTRKRGQQKFIVSKALIIVHQGSNFGFDLLFPRGLNSSLILRYIHFYSAQIIGIGERRKLFTQFGIPMFPFDFIETLSNQKLQISNPIYTESKELFEELSNEVINFSNFLKTPPSKRINYFFNKIEFPFLINWNKILNYSCEEFVTFQNNFLILNQIVSTSTANNPDKITEVENYNIFVARVGYRGTRKEYKNVSSYILENPIMKLRTLVLVKITSQRKINHKAHIYMCNKDDIKEIKRKNYLTEEPNKYGKISLKENATNQLEFFNFSNPGFSTMRKLVGIVTSGGYSMLLRKGIGIGYISLFSFDESCLEQNKESFFWIRDRCLRYTPVNVEKYSATNLHFNIY</sequence>
<dbReference type="OrthoDB" id="442863at2759"/>
<organism evidence="7">
    <name type="scientific">Cryptosporidium hominis</name>
    <dbReference type="NCBI Taxonomy" id="237895"/>
    <lineage>
        <taxon>Eukaryota</taxon>
        <taxon>Sar</taxon>
        <taxon>Alveolata</taxon>
        <taxon>Apicomplexa</taxon>
        <taxon>Conoidasida</taxon>
        <taxon>Coccidia</taxon>
        <taxon>Eucoccidiorida</taxon>
        <taxon>Eimeriorina</taxon>
        <taxon>Cryptosporidiidae</taxon>
        <taxon>Cryptosporidium</taxon>
    </lineage>
</organism>
<accession>A0A0S4TEE3</accession>
<evidence type="ECO:0000259" key="6">
    <source>
        <dbReference type="Pfam" id="PF22770"/>
    </source>
</evidence>
<evidence type="ECO:0000256" key="1">
    <source>
        <dbReference type="ARBA" id="ARBA00004123"/>
    </source>
</evidence>
<evidence type="ECO:0000259" key="4">
    <source>
        <dbReference type="Pfam" id="PF06978"/>
    </source>
</evidence>
<dbReference type="InterPro" id="IPR029043">
    <property type="entry name" value="GcvT/YgfZ_C"/>
</dbReference>
<dbReference type="VEuPathDB" id="CryptoDB:ChTU502y2012_401g0270"/>